<proteinExistence type="predicted"/>
<evidence type="ECO:0000313" key="3">
    <source>
        <dbReference type="Proteomes" id="UP000765507"/>
    </source>
</evidence>
<dbReference type="GO" id="GO:0005737">
    <property type="term" value="C:cytoplasm"/>
    <property type="evidence" value="ECO:0007669"/>
    <property type="project" value="TreeGrafter"/>
</dbReference>
<dbReference type="EMBL" id="JAHGAV010000002">
    <property type="protein sequence ID" value="KAG6940988.1"/>
    <property type="molecule type" value="Genomic_DNA"/>
</dbReference>
<dbReference type="InterPro" id="IPR003961">
    <property type="entry name" value="FN3_dom"/>
</dbReference>
<organism evidence="2 3">
    <name type="scientific">Chelydra serpentina</name>
    <name type="common">Snapping turtle</name>
    <name type="synonym">Testudo serpentina</name>
    <dbReference type="NCBI Taxonomy" id="8475"/>
    <lineage>
        <taxon>Eukaryota</taxon>
        <taxon>Metazoa</taxon>
        <taxon>Chordata</taxon>
        <taxon>Craniata</taxon>
        <taxon>Vertebrata</taxon>
        <taxon>Euteleostomi</taxon>
        <taxon>Archelosauria</taxon>
        <taxon>Testudinata</taxon>
        <taxon>Testudines</taxon>
        <taxon>Cryptodira</taxon>
        <taxon>Durocryptodira</taxon>
        <taxon>Americhelydia</taxon>
        <taxon>Chelydroidea</taxon>
        <taxon>Chelydridae</taxon>
        <taxon>Chelydra</taxon>
    </lineage>
</organism>
<dbReference type="SUPFAM" id="SSF49265">
    <property type="entry name" value="Fibronectin type III"/>
    <property type="match status" value="1"/>
</dbReference>
<evidence type="ECO:0000259" key="1">
    <source>
        <dbReference type="PROSITE" id="PS50853"/>
    </source>
</evidence>
<keyword evidence="3" id="KW-1185">Reference proteome</keyword>
<dbReference type="InterPro" id="IPR013783">
    <property type="entry name" value="Ig-like_fold"/>
</dbReference>
<dbReference type="Proteomes" id="UP000765507">
    <property type="component" value="Unassembled WGS sequence"/>
</dbReference>
<name>A0A8T1TIP7_CHESE</name>
<feature type="non-terminal residue" evidence="2">
    <location>
        <position position="208"/>
    </location>
</feature>
<dbReference type="InterPro" id="IPR050617">
    <property type="entry name" value="E3_ligase_FN3/SPRY"/>
</dbReference>
<accession>A0A8T1TIP7</accession>
<dbReference type="PANTHER" id="PTHR24099:SF7">
    <property type="entry name" value="CARDIOMYOPATHY-ASSOCIATED PROTEIN 5"/>
    <property type="match status" value="1"/>
</dbReference>
<dbReference type="AlphaFoldDB" id="A0A8T1TIP7"/>
<feature type="domain" description="Fibronectin type-III" evidence="1">
    <location>
        <begin position="101"/>
        <end position="193"/>
    </location>
</feature>
<feature type="domain" description="Fibronectin type-III" evidence="1">
    <location>
        <begin position="3"/>
        <end position="100"/>
    </location>
</feature>
<dbReference type="CDD" id="cd00063">
    <property type="entry name" value="FN3"/>
    <property type="match status" value="2"/>
</dbReference>
<dbReference type="Gene3D" id="2.60.40.10">
    <property type="entry name" value="Immunoglobulins"/>
    <property type="match status" value="2"/>
</dbReference>
<evidence type="ECO:0000313" key="2">
    <source>
        <dbReference type="EMBL" id="KAG6940988.1"/>
    </source>
</evidence>
<dbReference type="Pfam" id="PF00041">
    <property type="entry name" value="fn3"/>
    <property type="match status" value="1"/>
</dbReference>
<protein>
    <submittedName>
        <fullName evidence="2">Cardiomyopathy associated 5</fullName>
    </submittedName>
</protein>
<dbReference type="InterPro" id="IPR036116">
    <property type="entry name" value="FN3_sf"/>
</dbReference>
<sequence length="208" mass="23341">QTPKLLPQEPNSATSTSIAVYWTVSEGDVIDCFQVYCMEEPQLNKDQSALVEEYRVTVKESYCILEDLEPDRYYGVWVMAVNYTGCSLPSHKSTFRTAPSTPLLKAEDCTVCWDTAVIRWSTANSEATKSFTLEYCRQYSPEGEGLRSFAGIKKPELQVNLQPNVNYFFYVRAANSSGTSEQSEAALISMKGTRFHVMTDTAHPALQV</sequence>
<comment type="caution">
    <text evidence="2">The sequence shown here is derived from an EMBL/GenBank/DDBJ whole genome shotgun (WGS) entry which is preliminary data.</text>
</comment>
<dbReference type="SMART" id="SM00060">
    <property type="entry name" value="FN3"/>
    <property type="match status" value="2"/>
</dbReference>
<reference evidence="2 3" key="1">
    <citation type="journal article" date="2020" name="G3 (Bethesda)">
        <title>Draft Genome of the Common Snapping Turtle, Chelydra serpentina, a Model for Phenotypic Plasticity in Reptiles.</title>
        <authorList>
            <person name="Das D."/>
            <person name="Singh S.K."/>
            <person name="Bierstedt J."/>
            <person name="Erickson A."/>
            <person name="Galli G.L.J."/>
            <person name="Crossley D.A. 2nd"/>
            <person name="Rhen T."/>
        </authorList>
    </citation>
    <scope>NUCLEOTIDE SEQUENCE [LARGE SCALE GENOMIC DNA]</scope>
    <source>
        <strain evidence="2">KW</strain>
    </source>
</reference>
<dbReference type="OrthoDB" id="9949315at2759"/>
<gene>
    <name evidence="2" type="primary">CMYA5</name>
    <name evidence="2" type="ORF">G0U57_011472</name>
</gene>
<dbReference type="PANTHER" id="PTHR24099">
    <property type="entry name" value="E3 UBIQUITIN-PROTEIN LIGASE TRIM36-RELATED"/>
    <property type="match status" value="1"/>
</dbReference>
<feature type="non-terminal residue" evidence="2">
    <location>
        <position position="1"/>
    </location>
</feature>
<dbReference type="PROSITE" id="PS50853">
    <property type="entry name" value="FN3"/>
    <property type="match status" value="2"/>
</dbReference>